<name>A0ACB8WDA3_9TELE</name>
<proteinExistence type="predicted"/>
<keyword evidence="2" id="KW-1185">Reference proteome</keyword>
<sequence>MNCQTTGKPGKGGRVVCEALRRGEKLETEGHNMASQIPALPQSYAPGTDSVFSDRSGFFSLDSNVPGLSKVILNKLNMKDYGEYRAAVEGKARGISFRNYKEMFQKMEETFKFCTSCNKLPEHLAEAQTLKRCVKCLNVYYCTKDCQKKDWPQHKKVCKLLRLVAIDRLVEWLMFTGDLPLPAEKWSKSAAEVKKWDDWLPMQGDLTPRLDGILSGVNMATLWKNAGRPRPDDSDLQQSLWRIQSEFLSRVLTVGMAIQHFGLDPYAKPLTVHLAGASHNETMGARPTDFDELNNMFPGHQGIEVVMVGPEVVDGPIMRPPLRVFGPKQRVYISAYKGLYHQFWEDAVEKDEAAKPDLVVGFHPGFHANQGLVEGWLPTLLLLRDYNIPTLFTMYRAGAEAKGKPMAFRSQKEMFEKMEESFKVCAQCEKRPKQLSNPQSLKRCARCLNIYYCCKECQKDDWSKHKKFCSQLRLIAIDRVVEWLLFKGDLPFPTEKWSKPQSEIKGWDDWLAMQGDLTARLDPILNGENMKDLWTNAGRPKPDDEELMQSLWRVCSEFFCRPLTIAWGMRLFGLNPYSKPLTIHLVGAGQSETLGARLTDYDELNNMFPGHQGIEVVMVGPEVLDGPIVRPPLRAFGPKQKVYISAYKGLYHQFWEELVEKEEAAKPDLVVGFNPGFDASQGLDQGWLPTLLLLRDYEIPSLFTALNETEMTYSLQILLELEMDMKGSGANPFTSLKPEVVGSCLNKPPVYCNSHYFSFQGLLETVEFEEPEEA</sequence>
<comment type="caution">
    <text evidence="1">The sequence shown here is derived from an EMBL/GenBank/DDBJ whole genome shotgun (WGS) entry which is preliminary data.</text>
</comment>
<gene>
    <name evidence="1" type="ORF">L3Q82_010738</name>
</gene>
<protein>
    <submittedName>
        <fullName evidence="1">Uncharacterized protein</fullName>
    </submittedName>
</protein>
<dbReference type="EMBL" id="CM041542">
    <property type="protein sequence ID" value="KAI3365665.1"/>
    <property type="molecule type" value="Genomic_DNA"/>
</dbReference>
<organism evidence="1 2">
    <name type="scientific">Scortum barcoo</name>
    <name type="common">barcoo grunter</name>
    <dbReference type="NCBI Taxonomy" id="214431"/>
    <lineage>
        <taxon>Eukaryota</taxon>
        <taxon>Metazoa</taxon>
        <taxon>Chordata</taxon>
        <taxon>Craniata</taxon>
        <taxon>Vertebrata</taxon>
        <taxon>Euteleostomi</taxon>
        <taxon>Actinopterygii</taxon>
        <taxon>Neopterygii</taxon>
        <taxon>Teleostei</taxon>
        <taxon>Neoteleostei</taxon>
        <taxon>Acanthomorphata</taxon>
        <taxon>Eupercaria</taxon>
        <taxon>Centrarchiformes</taxon>
        <taxon>Terapontoidei</taxon>
        <taxon>Terapontidae</taxon>
        <taxon>Scortum</taxon>
    </lineage>
</organism>
<evidence type="ECO:0000313" key="1">
    <source>
        <dbReference type="EMBL" id="KAI3365665.1"/>
    </source>
</evidence>
<dbReference type="Proteomes" id="UP000831701">
    <property type="component" value="Chromosome 12"/>
</dbReference>
<accession>A0ACB8WDA3</accession>
<reference evidence="1" key="1">
    <citation type="submission" date="2022-04" db="EMBL/GenBank/DDBJ databases">
        <title>Jade perch genome.</title>
        <authorList>
            <person name="Chao B."/>
        </authorList>
    </citation>
    <scope>NUCLEOTIDE SEQUENCE</scope>
    <source>
        <strain evidence="1">CB-2022</strain>
    </source>
</reference>
<evidence type="ECO:0000313" key="2">
    <source>
        <dbReference type="Proteomes" id="UP000831701"/>
    </source>
</evidence>